<evidence type="ECO:0000256" key="2">
    <source>
        <dbReference type="SAM" id="MobiDB-lite"/>
    </source>
</evidence>
<dbReference type="Pfam" id="PF13930">
    <property type="entry name" value="Endonuclea_NS_2"/>
    <property type="match status" value="1"/>
</dbReference>
<feature type="region of interest" description="Disordered" evidence="2">
    <location>
        <begin position="53"/>
        <end position="81"/>
    </location>
</feature>
<dbReference type="EMBL" id="JAHUZB010000001">
    <property type="protein sequence ID" value="MBV7389507.1"/>
    <property type="molecule type" value="Genomic_DNA"/>
</dbReference>
<keyword evidence="5" id="KW-0540">Nuclease</keyword>
<feature type="transmembrane region" description="Helical" evidence="3">
    <location>
        <begin position="6"/>
        <end position="24"/>
    </location>
</feature>
<dbReference type="Proteomes" id="UP000774130">
    <property type="component" value="Unassembled WGS sequence"/>
</dbReference>
<name>A0ABS6T9D6_9ENTE</name>
<reference evidence="5 6" key="1">
    <citation type="submission" date="2021-06" db="EMBL/GenBank/DDBJ databases">
        <title>Enterococcus alishanensis sp. nov., a novel lactic acid bacterium isolated from fresh coffee beans.</title>
        <authorList>
            <person name="Chen Y.-S."/>
        </authorList>
    </citation>
    <scope>NUCLEOTIDE SEQUENCE [LARGE SCALE GENOMIC DNA]</scope>
    <source>
        <strain evidence="5 6">ALS3</strain>
    </source>
</reference>
<evidence type="ECO:0000256" key="1">
    <source>
        <dbReference type="SAM" id="Coils"/>
    </source>
</evidence>
<keyword evidence="1" id="KW-0175">Coiled coil</keyword>
<evidence type="ECO:0000256" key="3">
    <source>
        <dbReference type="SAM" id="Phobius"/>
    </source>
</evidence>
<dbReference type="RefSeq" id="WP_218324564.1">
    <property type="nucleotide sequence ID" value="NZ_JAHUZB010000001.1"/>
</dbReference>
<feature type="transmembrane region" description="Helical" evidence="3">
    <location>
        <begin position="33"/>
        <end position="51"/>
    </location>
</feature>
<accession>A0ABS6T9D6</accession>
<dbReference type="InterPro" id="IPR044927">
    <property type="entry name" value="Endonuclea_NS_2"/>
</dbReference>
<keyword evidence="3" id="KW-0812">Transmembrane</keyword>
<protein>
    <submittedName>
        <fullName evidence="5">DNA/RNA non-specific endonuclease</fullName>
    </submittedName>
</protein>
<evidence type="ECO:0000313" key="5">
    <source>
        <dbReference type="EMBL" id="MBV7389507.1"/>
    </source>
</evidence>
<proteinExistence type="predicted"/>
<feature type="compositionally biased region" description="Low complexity" evidence="2">
    <location>
        <begin position="57"/>
        <end position="70"/>
    </location>
</feature>
<keyword evidence="3" id="KW-1133">Transmembrane helix</keyword>
<keyword evidence="5" id="KW-0378">Hydrolase</keyword>
<feature type="domain" description="Type VII secretion system protein EssD-like" evidence="4">
    <location>
        <begin position="134"/>
        <end position="259"/>
    </location>
</feature>
<evidence type="ECO:0000259" key="4">
    <source>
        <dbReference type="Pfam" id="PF13930"/>
    </source>
</evidence>
<gene>
    <name evidence="5" type="ORF">KUA55_02370</name>
</gene>
<keyword evidence="5" id="KW-0255">Endonuclease</keyword>
<keyword evidence="6" id="KW-1185">Reference proteome</keyword>
<dbReference type="GO" id="GO:0004519">
    <property type="term" value="F:endonuclease activity"/>
    <property type="evidence" value="ECO:0007669"/>
    <property type="project" value="UniProtKB-KW"/>
</dbReference>
<feature type="coiled-coil region" evidence="1">
    <location>
        <begin position="293"/>
        <end position="328"/>
    </location>
</feature>
<keyword evidence="3" id="KW-0472">Membrane</keyword>
<comment type="caution">
    <text evidence="5">The sequence shown here is derived from an EMBL/GenBank/DDBJ whole genome shotgun (WGS) entry which is preliminary data.</text>
</comment>
<evidence type="ECO:0000313" key="6">
    <source>
        <dbReference type="Proteomes" id="UP000774130"/>
    </source>
</evidence>
<organism evidence="5 6">
    <name type="scientific">Enterococcus alishanensis</name>
    <dbReference type="NCBI Taxonomy" id="1303817"/>
    <lineage>
        <taxon>Bacteria</taxon>
        <taxon>Bacillati</taxon>
        <taxon>Bacillota</taxon>
        <taxon>Bacilli</taxon>
        <taxon>Lactobacillales</taxon>
        <taxon>Enterococcaceae</taxon>
        <taxon>Enterococcus</taxon>
    </lineage>
</organism>
<sequence>METLLIVLGFIAFVFGIVNFISAFRKKTDKKKSGYIIVGSLFIMAAGSILAPEPQQTSPTTVSTTIASTETSKKKDLPDTGNAGKTIALDFQKEQQQIHQELAAMEYTDQQTIDVNGGKPTFTEEDSGTDIGYWESYGDLDSLNRATYGEALLNKSLMPSEKREALTVDPTGWRNKKIDNNYLYNRSHLIGFQLTGQNNNLKNLITGTRQLNSPEMLRFESDIAYFLKQNPKKFVRYSVTPIFRENELVARGVQLQAQSINNDEISFNVYIFNIQDGVEINYADGSSRTTAEIQAENDRKAAEEHAAAEAEQARIAQEQQAAAAEQARIIAEQAAQQQAAQGRTVYVAPQSGKKYHFNANCRGLSNANSVVSMTESEAAAQGYGRCGFE</sequence>